<dbReference type="HOGENOM" id="CLU_2523247_0_0_9"/>
<keyword evidence="2" id="KW-1133">Transmembrane helix</keyword>
<feature type="transmembrane region" description="Helical" evidence="2">
    <location>
        <begin position="35"/>
        <end position="52"/>
    </location>
</feature>
<evidence type="ECO:0000313" key="4">
    <source>
        <dbReference type="Proteomes" id="UP000002368"/>
    </source>
</evidence>
<feature type="region of interest" description="Disordered" evidence="1">
    <location>
        <begin position="1"/>
        <end position="34"/>
    </location>
</feature>
<keyword evidence="2" id="KW-0812">Transmembrane</keyword>
<dbReference type="AlphaFoldDB" id="D5WWS5"/>
<dbReference type="STRING" id="562970.Btus_1038"/>
<dbReference type="KEGG" id="bts:Btus_1038"/>
<dbReference type="EMBL" id="CP002017">
    <property type="protein sequence ID" value="ADG05776.1"/>
    <property type="molecule type" value="Genomic_DNA"/>
</dbReference>
<evidence type="ECO:0000256" key="2">
    <source>
        <dbReference type="SAM" id="Phobius"/>
    </source>
</evidence>
<gene>
    <name evidence="3" type="ordered locus">Btus_1038</name>
</gene>
<reference evidence="3 4" key="1">
    <citation type="journal article" date="2011" name="Stand. Genomic Sci.">
        <title>Complete genome sequence of the thermophilic, hydrogen-oxidizing Bacillus tusciae type strain (T2) and reclassification in the new genus, Kyrpidia gen. nov. as Kyrpidia tusciae comb. nov. and emendation of the family Alicyclobacillaceae da Costa and Rainey, 2010.</title>
        <authorList>
            <person name="Klenk H.P."/>
            <person name="Lapidus A."/>
            <person name="Chertkov O."/>
            <person name="Copeland A."/>
            <person name="Del Rio T.G."/>
            <person name="Nolan M."/>
            <person name="Lucas S."/>
            <person name="Chen F."/>
            <person name="Tice H."/>
            <person name="Cheng J.F."/>
            <person name="Han C."/>
            <person name="Bruce D."/>
            <person name="Goodwin L."/>
            <person name="Pitluck S."/>
            <person name="Pati A."/>
            <person name="Ivanova N."/>
            <person name="Mavromatis K."/>
            <person name="Daum C."/>
            <person name="Chen A."/>
            <person name="Palaniappan K."/>
            <person name="Chang Y.J."/>
            <person name="Land M."/>
            <person name="Hauser L."/>
            <person name="Jeffries C.D."/>
            <person name="Detter J.C."/>
            <person name="Rohde M."/>
            <person name="Abt B."/>
            <person name="Pukall R."/>
            <person name="Goker M."/>
            <person name="Bristow J."/>
            <person name="Markowitz V."/>
            <person name="Hugenholtz P."/>
            <person name="Eisen J.A."/>
        </authorList>
    </citation>
    <scope>NUCLEOTIDE SEQUENCE [LARGE SCALE GENOMIC DNA]</scope>
    <source>
        <strain evidence="3 4">DSM 2912</strain>
    </source>
</reference>
<keyword evidence="2" id="KW-0472">Membrane</keyword>
<name>D5WWS5_KYRT2</name>
<evidence type="ECO:0000313" key="3">
    <source>
        <dbReference type="EMBL" id="ADG05776.1"/>
    </source>
</evidence>
<protein>
    <submittedName>
        <fullName evidence="3">Uncharacterized protein</fullName>
    </submittedName>
</protein>
<proteinExistence type="predicted"/>
<sequence length="84" mass="9448">MGAGRASRVPDLITGIHRQSERRKATPRRRSRQNLPINSTVLFANAFIVWGLDRGWPGRSFFHGILAVGTPDRPNLRGVMNRVN</sequence>
<evidence type="ECO:0000256" key="1">
    <source>
        <dbReference type="SAM" id="MobiDB-lite"/>
    </source>
</evidence>
<keyword evidence="4" id="KW-1185">Reference proteome</keyword>
<dbReference type="Proteomes" id="UP000002368">
    <property type="component" value="Chromosome"/>
</dbReference>
<organism evidence="3 4">
    <name type="scientific">Kyrpidia tusciae (strain DSM 2912 / NBRC 15312 / T2)</name>
    <name type="common">Bacillus tusciae</name>
    <dbReference type="NCBI Taxonomy" id="562970"/>
    <lineage>
        <taxon>Bacteria</taxon>
        <taxon>Bacillati</taxon>
        <taxon>Bacillota</taxon>
        <taxon>Bacilli</taxon>
        <taxon>Bacillales</taxon>
        <taxon>Alicyclobacillaceae</taxon>
        <taxon>Kyrpidia</taxon>
    </lineage>
</organism>
<accession>D5WWS5</accession>